<evidence type="ECO:0000256" key="2">
    <source>
        <dbReference type="ARBA" id="ARBA00022723"/>
    </source>
</evidence>
<dbReference type="Gene3D" id="1.10.340.30">
    <property type="entry name" value="Hypothetical protein, domain 2"/>
    <property type="match status" value="1"/>
</dbReference>
<keyword evidence="3" id="KW-0408">Iron</keyword>
<protein>
    <submittedName>
        <fullName evidence="6">Endonuclease III</fullName>
        <ecNumber evidence="6">4.2.99.18</ecNumber>
    </submittedName>
</protein>
<evidence type="ECO:0000256" key="3">
    <source>
        <dbReference type="ARBA" id="ARBA00023004"/>
    </source>
</evidence>
<dbReference type="STRING" id="1335616.WDC_1821"/>
<reference evidence="6 7" key="1">
    <citation type="submission" date="2013-08" db="EMBL/GenBank/DDBJ databases">
        <title>Lactobacillus wasatchii sp. WDC04, a late gas producing bacteria isolated from aged chedder cheese.</title>
        <authorList>
            <person name="Oberg C.J."/>
            <person name="Culumber M."/>
            <person name="McMahon D.J."/>
            <person name="Broadbent J.R."/>
            <person name="Oberg T.S."/>
            <person name="Ortaki F."/>
        </authorList>
    </citation>
    <scope>NUCLEOTIDE SEQUENCE [LARGE SCALE GENOMIC DNA]</scope>
    <source>
        <strain evidence="6 7">WDC04</strain>
    </source>
</reference>
<keyword evidence="6" id="KW-0540">Nuclease</keyword>
<sequence>MAKITAQQLYQIMFDHMGPQGWWPGESKFEVAIGAVLVQNTNWKNVEYSLDNLRRTTFLQPQKIHALAAEQLQPLIQPSGFYKNKARCLVALFDWLADSEFSWEKLAEQNTDQLRPQLLALPGIGAETTDSILLYCLDKPVFIADSYTRRIFNQLGVTNFNGYSDLKTMVAPELNLTLTQYQEYHGLLDDFGKQYLKKWSSSFLAPYQLILPSH</sequence>
<dbReference type="PATRIC" id="fig|1335616.4.peg.1833"/>
<keyword evidence="2" id="KW-0479">Metal-binding</keyword>
<dbReference type="AlphaFoldDB" id="A0A0D1A429"/>
<evidence type="ECO:0000259" key="5">
    <source>
        <dbReference type="SMART" id="SM00478"/>
    </source>
</evidence>
<dbReference type="PANTHER" id="PTHR10359:SF19">
    <property type="entry name" value="DNA REPAIR GLYCOSYLASE MJ1434-RELATED"/>
    <property type="match status" value="1"/>
</dbReference>
<dbReference type="EC" id="4.2.99.18" evidence="6"/>
<dbReference type="PIRSF" id="PIRSF001435">
    <property type="entry name" value="Nth"/>
    <property type="match status" value="1"/>
</dbReference>
<evidence type="ECO:0000256" key="1">
    <source>
        <dbReference type="ARBA" id="ARBA00022485"/>
    </source>
</evidence>
<dbReference type="Pfam" id="PF00730">
    <property type="entry name" value="HhH-GPD"/>
    <property type="match status" value="1"/>
</dbReference>
<proteinExistence type="predicted"/>
<dbReference type="GO" id="GO:0006284">
    <property type="term" value="P:base-excision repair"/>
    <property type="evidence" value="ECO:0007669"/>
    <property type="project" value="InterPro"/>
</dbReference>
<dbReference type="InterPro" id="IPR003265">
    <property type="entry name" value="HhH-GPD_domain"/>
</dbReference>
<dbReference type="SMART" id="SM00478">
    <property type="entry name" value="ENDO3c"/>
    <property type="match status" value="1"/>
</dbReference>
<keyword evidence="4" id="KW-0411">Iron-sulfur</keyword>
<dbReference type="PANTHER" id="PTHR10359">
    <property type="entry name" value="A/G-SPECIFIC ADENINE GLYCOSYLASE/ENDONUCLEASE III"/>
    <property type="match status" value="1"/>
</dbReference>
<dbReference type="CDD" id="cd00056">
    <property type="entry name" value="ENDO3c"/>
    <property type="match status" value="1"/>
</dbReference>
<accession>A0A0D1A429</accession>
<evidence type="ECO:0000313" key="7">
    <source>
        <dbReference type="Proteomes" id="UP000032279"/>
    </source>
</evidence>
<dbReference type="InterPro" id="IPR011257">
    <property type="entry name" value="DNA_glycosylase"/>
</dbReference>
<dbReference type="SUPFAM" id="SSF48150">
    <property type="entry name" value="DNA-glycosylase"/>
    <property type="match status" value="1"/>
</dbReference>
<keyword evidence="6" id="KW-0378">Hydrolase</keyword>
<evidence type="ECO:0000256" key="4">
    <source>
        <dbReference type="ARBA" id="ARBA00023014"/>
    </source>
</evidence>
<feature type="domain" description="HhH-GPD" evidence="5">
    <location>
        <begin position="37"/>
        <end position="194"/>
    </location>
</feature>
<dbReference type="GO" id="GO:0046872">
    <property type="term" value="F:metal ion binding"/>
    <property type="evidence" value="ECO:0007669"/>
    <property type="project" value="UniProtKB-KW"/>
</dbReference>
<dbReference type="RefSeq" id="WP_044011510.1">
    <property type="nucleotide sequence ID" value="NZ_AWTT01000071.1"/>
</dbReference>
<keyword evidence="1" id="KW-0004">4Fe-4S</keyword>
<dbReference type="Proteomes" id="UP000032279">
    <property type="component" value="Unassembled WGS sequence"/>
</dbReference>
<name>A0A0D1A429_9LACO</name>
<dbReference type="GO" id="GO:0051539">
    <property type="term" value="F:4 iron, 4 sulfur cluster binding"/>
    <property type="evidence" value="ECO:0007669"/>
    <property type="project" value="UniProtKB-KW"/>
</dbReference>
<evidence type="ECO:0000313" key="6">
    <source>
        <dbReference type="EMBL" id="KIS02605.1"/>
    </source>
</evidence>
<comment type="caution">
    <text evidence="6">The sequence shown here is derived from an EMBL/GenBank/DDBJ whole genome shotgun (WGS) entry which is preliminary data.</text>
</comment>
<dbReference type="EMBL" id="AWTT01000071">
    <property type="protein sequence ID" value="KIS02605.1"/>
    <property type="molecule type" value="Genomic_DNA"/>
</dbReference>
<keyword evidence="6" id="KW-0456">Lyase</keyword>
<keyword evidence="6" id="KW-0255">Endonuclease</keyword>
<organism evidence="6 7">
    <name type="scientific">Paucilactobacillus wasatchensis</name>
    <dbReference type="NCBI Taxonomy" id="1335616"/>
    <lineage>
        <taxon>Bacteria</taxon>
        <taxon>Bacillati</taxon>
        <taxon>Bacillota</taxon>
        <taxon>Bacilli</taxon>
        <taxon>Lactobacillales</taxon>
        <taxon>Lactobacillaceae</taxon>
        <taxon>Paucilactobacillus</taxon>
    </lineage>
</organism>
<gene>
    <name evidence="6" type="ORF">WDC_1821</name>
</gene>
<dbReference type="Gene3D" id="1.10.1670.10">
    <property type="entry name" value="Helix-hairpin-Helix base-excision DNA repair enzymes (C-terminal)"/>
    <property type="match status" value="1"/>
</dbReference>
<keyword evidence="7" id="KW-1185">Reference proteome</keyword>
<dbReference type="InterPro" id="IPR023170">
    <property type="entry name" value="HhH_base_excis_C"/>
</dbReference>
<dbReference type="OrthoDB" id="9802365at2"/>
<dbReference type="GO" id="GO:0140078">
    <property type="term" value="F:class I DNA-(apurinic or apyrimidinic site) endonuclease activity"/>
    <property type="evidence" value="ECO:0007669"/>
    <property type="project" value="UniProtKB-EC"/>
</dbReference>